<organism evidence="2 3">
    <name type="scientific">Diploscapter pachys</name>
    <dbReference type="NCBI Taxonomy" id="2018661"/>
    <lineage>
        <taxon>Eukaryota</taxon>
        <taxon>Metazoa</taxon>
        <taxon>Ecdysozoa</taxon>
        <taxon>Nematoda</taxon>
        <taxon>Chromadorea</taxon>
        <taxon>Rhabditida</taxon>
        <taxon>Rhabditina</taxon>
        <taxon>Rhabditomorpha</taxon>
        <taxon>Rhabditoidea</taxon>
        <taxon>Rhabditidae</taxon>
        <taxon>Diploscapter</taxon>
    </lineage>
</organism>
<sequence>MLKDKKTANSGKNRSISNKNRKTNETTSFVKRIRSKSDKRLNMPDKDIPAYALLYYCQIFSEKPPI</sequence>
<reference evidence="2 3" key="1">
    <citation type="journal article" date="2017" name="Curr. Biol.">
        <title>Genome architecture and evolution of a unichromosomal asexual nematode.</title>
        <authorList>
            <person name="Fradin H."/>
            <person name="Zegar C."/>
            <person name="Gutwein M."/>
            <person name="Lucas J."/>
            <person name="Kovtun M."/>
            <person name="Corcoran D."/>
            <person name="Baugh L.R."/>
            <person name="Kiontke K."/>
            <person name="Gunsalus K."/>
            <person name="Fitch D.H."/>
            <person name="Piano F."/>
        </authorList>
    </citation>
    <scope>NUCLEOTIDE SEQUENCE [LARGE SCALE GENOMIC DNA]</scope>
    <source>
        <strain evidence="2">PF1309</strain>
    </source>
</reference>
<comment type="caution">
    <text evidence="2">The sequence shown here is derived from an EMBL/GenBank/DDBJ whole genome shotgun (WGS) entry which is preliminary data.</text>
</comment>
<accession>A0A2A2JMV1</accession>
<evidence type="ECO:0000313" key="3">
    <source>
        <dbReference type="Proteomes" id="UP000218231"/>
    </source>
</evidence>
<proteinExistence type="predicted"/>
<evidence type="ECO:0000313" key="2">
    <source>
        <dbReference type="EMBL" id="PAV63054.1"/>
    </source>
</evidence>
<dbReference type="AlphaFoldDB" id="A0A2A2JMV1"/>
<protein>
    <submittedName>
        <fullName evidence="2">Uncharacterized protein</fullName>
    </submittedName>
</protein>
<gene>
    <name evidence="2" type="ORF">WR25_09089</name>
</gene>
<feature type="region of interest" description="Disordered" evidence="1">
    <location>
        <begin position="1"/>
        <end position="28"/>
    </location>
</feature>
<dbReference type="EMBL" id="LIAE01010334">
    <property type="protein sequence ID" value="PAV63054.1"/>
    <property type="molecule type" value="Genomic_DNA"/>
</dbReference>
<feature type="compositionally biased region" description="Polar residues" evidence="1">
    <location>
        <begin position="8"/>
        <end position="18"/>
    </location>
</feature>
<name>A0A2A2JMV1_9BILA</name>
<evidence type="ECO:0000256" key="1">
    <source>
        <dbReference type="SAM" id="MobiDB-lite"/>
    </source>
</evidence>
<dbReference type="Proteomes" id="UP000218231">
    <property type="component" value="Unassembled WGS sequence"/>
</dbReference>
<keyword evidence="3" id="KW-1185">Reference proteome</keyword>